<dbReference type="SUPFAM" id="SSF49562">
    <property type="entry name" value="C2 domain (Calcium/lipid-binding domain, CaLB)"/>
    <property type="match status" value="1"/>
</dbReference>
<dbReference type="SMART" id="SM00239">
    <property type="entry name" value="C2"/>
    <property type="match status" value="1"/>
</dbReference>
<dbReference type="InParanoid" id="A0A068V7D3"/>
<dbReference type="Proteomes" id="UP000295252">
    <property type="component" value="Chromosome II"/>
</dbReference>
<dbReference type="OMA" id="EVEICVM"/>
<dbReference type="InterPro" id="IPR000008">
    <property type="entry name" value="C2_dom"/>
</dbReference>
<proteinExistence type="predicted"/>
<name>A0A068V7D3_COFCA</name>
<dbReference type="Gene3D" id="2.60.40.150">
    <property type="entry name" value="C2 domain"/>
    <property type="match status" value="1"/>
</dbReference>
<dbReference type="OrthoDB" id="270970at2759"/>
<dbReference type="CDD" id="cd04051">
    <property type="entry name" value="C2_SRC2_like"/>
    <property type="match status" value="1"/>
</dbReference>
<dbReference type="PROSITE" id="PS50004">
    <property type="entry name" value="C2"/>
    <property type="match status" value="1"/>
</dbReference>
<evidence type="ECO:0000313" key="2">
    <source>
        <dbReference type="EMBL" id="CDP15793.1"/>
    </source>
</evidence>
<dbReference type="Gramene" id="CDP15793">
    <property type="protein sequence ID" value="CDP15793"/>
    <property type="gene ID" value="GSCOC_T00016626001"/>
</dbReference>
<dbReference type="PANTHER" id="PTHR32246">
    <property type="entry name" value="INGRESSION PROTEIN FIC1"/>
    <property type="match status" value="1"/>
</dbReference>
<gene>
    <name evidence="2" type="ORF">GSCOC_T00016626001</name>
</gene>
<accession>A0A068V7D3</accession>
<dbReference type="EMBL" id="HG739194">
    <property type="protein sequence ID" value="CDP15793.1"/>
    <property type="molecule type" value="Genomic_DNA"/>
</dbReference>
<reference evidence="3" key="1">
    <citation type="journal article" date="2014" name="Science">
        <title>The coffee genome provides insight into the convergent evolution of caffeine biosynthesis.</title>
        <authorList>
            <person name="Denoeud F."/>
            <person name="Carretero-Paulet L."/>
            <person name="Dereeper A."/>
            <person name="Droc G."/>
            <person name="Guyot R."/>
            <person name="Pietrella M."/>
            <person name="Zheng C."/>
            <person name="Alberti A."/>
            <person name="Anthony F."/>
            <person name="Aprea G."/>
            <person name="Aury J.M."/>
            <person name="Bento P."/>
            <person name="Bernard M."/>
            <person name="Bocs S."/>
            <person name="Campa C."/>
            <person name="Cenci A."/>
            <person name="Combes M.C."/>
            <person name="Crouzillat D."/>
            <person name="Da Silva C."/>
            <person name="Daddiego L."/>
            <person name="De Bellis F."/>
            <person name="Dussert S."/>
            <person name="Garsmeur O."/>
            <person name="Gayraud T."/>
            <person name="Guignon V."/>
            <person name="Jahn K."/>
            <person name="Jamilloux V."/>
            <person name="Joet T."/>
            <person name="Labadie K."/>
            <person name="Lan T."/>
            <person name="Leclercq J."/>
            <person name="Lepelley M."/>
            <person name="Leroy T."/>
            <person name="Li L.T."/>
            <person name="Librado P."/>
            <person name="Lopez L."/>
            <person name="Munoz A."/>
            <person name="Noel B."/>
            <person name="Pallavicini A."/>
            <person name="Perrotta G."/>
            <person name="Poncet V."/>
            <person name="Pot D."/>
            <person name="Priyono X."/>
            <person name="Rigoreau M."/>
            <person name="Rouard M."/>
            <person name="Rozas J."/>
            <person name="Tranchant-Dubreuil C."/>
            <person name="VanBuren R."/>
            <person name="Zhang Q."/>
            <person name="Andrade A.C."/>
            <person name="Argout X."/>
            <person name="Bertrand B."/>
            <person name="de Kochko A."/>
            <person name="Graziosi G."/>
            <person name="Henry R.J."/>
            <person name="Jayarama X."/>
            <person name="Ming R."/>
            <person name="Nagai C."/>
            <person name="Rounsley S."/>
            <person name="Sankoff D."/>
            <person name="Giuliano G."/>
            <person name="Albert V.A."/>
            <person name="Wincker P."/>
            <person name="Lashermes P."/>
        </authorList>
    </citation>
    <scope>NUCLEOTIDE SEQUENCE [LARGE SCALE GENOMIC DNA]</scope>
    <source>
        <strain evidence="3">cv. DH200-94</strain>
    </source>
</reference>
<organism evidence="2 3">
    <name type="scientific">Coffea canephora</name>
    <name type="common">Robusta coffee</name>
    <dbReference type="NCBI Taxonomy" id="49390"/>
    <lineage>
        <taxon>Eukaryota</taxon>
        <taxon>Viridiplantae</taxon>
        <taxon>Streptophyta</taxon>
        <taxon>Embryophyta</taxon>
        <taxon>Tracheophyta</taxon>
        <taxon>Spermatophyta</taxon>
        <taxon>Magnoliopsida</taxon>
        <taxon>eudicotyledons</taxon>
        <taxon>Gunneridae</taxon>
        <taxon>Pentapetalae</taxon>
        <taxon>asterids</taxon>
        <taxon>lamiids</taxon>
        <taxon>Gentianales</taxon>
        <taxon>Rubiaceae</taxon>
        <taxon>Ixoroideae</taxon>
        <taxon>Gardenieae complex</taxon>
        <taxon>Bertiereae - Coffeeae clade</taxon>
        <taxon>Coffeeae</taxon>
        <taxon>Coffea</taxon>
    </lineage>
</organism>
<protein>
    <recommendedName>
        <fullName evidence="1">C2 domain-containing protein</fullName>
    </recommendedName>
</protein>
<keyword evidence="3" id="KW-1185">Reference proteome</keyword>
<dbReference type="AlphaFoldDB" id="A0A068V7D3"/>
<dbReference type="PANTHER" id="PTHR32246:SF22">
    <property type="entry name" value="C2 DOMAIN-CONTAINING PROTEIN"/>
    <property type="match status" value="1"/>
</dbReference>
<feature type="domain" description="C2" evidence="1">
    <location>
        <begin position="1"/>
        <end position="113"/>
    </location>
</feature>
<dbReference type="GO" id="GO:0006952">
    <property type="term" value="P:defense response"/>
    <property type="evidence" value="ECO:0007669"/>
    <property type="project" value="InterPro"/>
</dbReference>
<dbReference type="InterPro" id="IPR044750">
    <property type="entry name" value="C2_SRC2/BAP"/>
</dbReference>
<sequence>MECRQFEVTLISAVNLPNVRELGQMKVYAKVLIKGYSNSEWITSVDRERETNPYWNCRIKYTLPEKAVEKDGVLLVIKLYCERSLLPDKYVGEVNLSLKKLFDYGFPQEKLEYYVNRNDVDGKFGKLKLSYDFGKTTVTISEKEPSFGEAVVEGAMNGVLHAAIHEVLSEILFFEVEICVMRD</sequence>
<dbReference type="InterPro" id="IPR035892">
    <property type="entry name" value="C2_domain_sf"/>
</dbReference>
<dbReference type="PhylomeDB" id="A0A068V7D3"/>
<evidence type="ECO:0000259" key="1">
    <source>
        <dbReference type="PROSITE" id="PS50004"/>
    </source>
</evidence>
<dbReference type="STRING" id="49390.A0A068V7D3"/>
<evidence type="ECO:0000313" key="3">
    <source>
        <dbReference type="Proteomes" id="UP000295252"/>
    </source>
</evidence>
<dbReference type="Pfam" id="PF00168">
    <property type="entry name" value="C2"/>
    <property type="match status" value="1"/>
</dbReference>